<protein>
    <recommendedName>
        <fullName evidence="3">Reverse transcriptase zinc-binding domain-containing protein</fullName>
    </recommendedName>
</protein>
<name>A0A0C3NRZ6_PISTI</name>
<accession>A0A0C3NRZ6</accession>
<reference evidence="2" key="2">
    <citation type="submission" date="2015-01" db="EMBL/GenBank/DDBJ databases">
        <title>Evolutionary Origins and Diversification of the Mycorrhizal Mutualists.</title>
        <authorList>
            <consortium name="DOE Joint Genome Institute"/>
            <consortium name="Mycorrhizal Genomics Consortium"/>
            <person name="Kohler A."/>
            <person name="Kuo A."/>
            <person name="Nagy L.G."/>
            <person name="Floudas D."/>
            <person name="Copeland A."/>
            <person name="Barry K.W."/>
            <person name="Cichocki N."/>
            <person name="Veneault-Fourrey C."/>
            <person name="LaButti K."/>
            <person name="Lindquist E.A."/>
            <person name="Lipzen A."/>
            <person name="Lundell T."/>
            <person name="Morin E."/>
            <person name="Murat C."/>
            <person name="Riley R."/>
            <person name="Ohm R."/>
            <person name="Sun H."/>
            <person name="Tunlid A."/>
            <person name="Henrissat B."/>
            <person name="Grigoriev I.V."/>
            <person name="Hibbett D.S."/>
            <person name="Martin F."/>
        </authorList>
    </citation>
    <scope>NUCLEOTIDE SEQUENCE [LARGE SCALE GENOMIC DNA]</scope>
    <source>
        <strain evidence="2">Marx 270</strain>
    </source>
</reference>
<evidence type="ECO:0008006" key="3">
    <source>
        <dbReference type="Google" id="ProtNLM"/>
    </source>
</evidence>
<organism evidence="1 2">
    <name type="scientific">Pisolithus tinctorius Marx 270</name>
    <dbReference type="NCBI Taxonomy" id="870435"/>
    <lineage>
        <taxon>Eukaryota</taxon>
        <taxon>Fungi</taxon>
        <taxon>Dikarya</taxon>
        <taxon>Basidiomycota</taxon>
        <taxon>Agaricomycotina</taxon>
        <taxon>Agaricomycetes</taxon>
        <taxon>Agaricomycetidae</taxon>
        <taxon>Boletales</taxon>
        <taxon>Sclerodermatineae</taxon>
        <taxon>Pisolithaceae</taxon>
        <taxon>Pisolithus</taxon>
    </lineage>
</organism>
<dbReference type="AlphaFoldDB" id="A0A0C3NRZ6"/>
<reference evidence="1 2" key="1">
    <citation type="submission" date="2014-04" db="EMBL/GenBank/DDBJ databases">
        <authorList>
            <consortium name="DOE Joint Genome Institute"/>
            <person name="Kuo A."/>
            <person name="Kohler A."/>
            <person name="Costa M.D."/>
            <person name="Nagy L.G."/>
            <person name="Floudas D."/>
            <person name="Copeland A."/>
            <person name="Barry K.W."/>
            <person name="Cichocki N."/>
            <person name="Veneault-Fourrey C."/>
            <person name="LaButti K."/>
            <person name="Lindquist E.A."/>
            <person name="Lipzen A."/>
            <person name="Lundell T."/>
            <person name="Morin E."/>
            <person name="Murat C."/>
            <person name="Sun H."/>
            <person name="Tunlid A."/>
            <person name="Henrissat B."/>
            <person name="Grigoriev I.V."/>
            <person name="Hibbett D.S."/>
            <person name="Martin F."/>
            <person name="Nordberg H.P."/>
            <person name="Cantor M.N."/>
            <person name="Hua S.X."/>
        </authorList>
    </citation>
    <scope>NUCLEOTIDE SEQUENCE [LARGE SCALE GENOMIC DNA]</scope>
    <source>
        <strain evidence="1 2">Marx 270</strain>
    </source>
</reference>
<dbReference type="InParanoid" id="A0A0C3NRZ6"/>
<dbReference type="Proteomes" id="UP000054217">
    <property type="component" value="Unassembled WGS sequence"/>
</dbReference>
<dbReference type="HOGENOM" id="CLU_146165_0_0_1"/>
<keyword evidence="2" id="KW-1185">Reference proteome</keyword>
<gene>
    <name evidence="1" type="ORF">M404DRAFT_93986</name>
</gene>
<sequence>FVKLAASLPKKQMSLYMHLHTGHTPLNKHLHQLKQSNTPTVKYRTSLESMHHFLFQCPRYDREWYVMQRALGRDATSLSFLLSNPKAHPHLLKYVDTTKCFHHVLGEVHALEHDI</sequence>
<feature type="non-terminal residue" evidence="1">
    <location>
        <position position="115"/>
    </location>
</feature>
<proteinExistence type="predicted"/>
<dbReference type="OrthoDB" id="2650954at2759"/>
<evidence type="ECO:0000313" key="1">
    <source>
        <dbReference type="EMBL" id="KIO03635.1"/>
    </source>
</evidence>
<dbReference type="EMBL" id="KN831975">
    <property type="protein sequence ID" value="KIO03635.1"/>
    <property type="molecule type" value="Genomic_DNA"/>
</dbReference>
<feature type="non-terminal residue" evidence="1">
    <location>
        <position position="1"/>
    </location>
</feature>
<evidence type="ECO:0000313" key="2">
    <source>
        <dbReference type="Proteomes" id="UP000054217"/>
    </source>
</evidence>